<dbReference type="Gene3D" id="3.20.20.70">
    <property type="entry name" value="Aldolase class I"/>
    <property type="match status" value="1"/>
</dbReference>
<dbReference type="GO" id="GO:0004425">
    <property type="term" value="F:indole-3-glycerol-phosphate synthase activity"/>
    <property type="evidence" value="ECO:0007669"/>
    <property type="project" value="UniProtKB-UniRule"/>
</dbReference>
<keyword evidence="6 8" id="KW-0057">Aromatic amino acid biosynthesis</keyword>
<evidence type="ECO:0000313" key="11">
    <source>
        <dbReference type="Proteomes" id="UP000053937"/>
    </source>
</evidence>
<dbReference type="PANTHER" id="PTHR22854:SF2">
    <property type="entry name" value="INDOLE-3-GLYCEROL-PHOSPHATE SYNTHASE"/>
    <property type="match status" value="1"/>
</dbReference>
<reference evidence="10 11" key="1">
    <citation type="submission" date="2015-10" db="EMBL/GenBank/DDBJ databases">
        <title>Draft Genome Sequence of Chlorobium limicola strain Frasassi Growing under Artificial Lighting in the Frasassi Cave System.</title>
        <authorList>
            <person name="Mansor M."/>
            <person name="Macalady J."/>
        </authorList>
    </citation>
    <scope>NUCLEOTIDE SEQUENCE [LARGE SCALE GENOMIC DNA]</scope>
    <source>
        <strain evidence="10 11">Frasassi</strain>
    </source>
</reference>
<dbReference type="PANTHER" id="PTHR22854">
    <property type="entry name" value="TRYPTOPHAN BIOSYNTHESIS PROTEIN"/>
    <property type="match status" value="1"/>
</dbReference>
<dbReference type="SUPFAM" id="SSF51366">
    <property type="entry name" value="Ribulose-phoshate binding barrel"/>
    <property type="match status" value="1"/>
</dbReference>
<keyword evidence="4 8" id="KW-0210">Decarboxylase</keyword>
<comment type="catalytic activity">
    <reaction evidence="1 8">
        <text>1-(2-carboxyphenylamino)-1-deoxy-D-ribulose 5-phosphate + H(+) = (1S,2R)-1-C-(indol-3-yl)glycerol 3-phosphate + CO2 + H2O</text>
        <dbReference type="Rhea" id="RHEA:23476"/>
        <dbReference type="ChEBI" id="CHEBI:15377"/>
        <dbReference type="ChEBI" id="CHEBI:15378"/>
        <dbReference type="ChEBI" id="CHEBI:16526"/>
        <dbReference type="ChEBI" id="CHEBI:58613"/>
        <dbReference type="ChEBI" id="CHEBI:58866"/>
        <dbReference type="EC" id="4.1.1.48"/>
    </reaction>
</comment>
<dbReference type="EC" id="4.1.1.48" evidence="8"/>
<dbReference type="EMBL" id="LMBR01000080">
    <property type="protein sequence ID" value="KUL30706.1"/>
    <property type="molecule type" value="Genomic_DNA"/>
</dbReference>
<protein>
    <recommendedName>
        <fullName evidence="8">Indole-3-glycerol phosphate synthase</fullName>
        <shortName evidence="8">IGPS</shortName>
        <ecNumber evidence="8">4.1.1.48</ecNumber>
    </recommendedName>
</protein>
<sequence>MTYLAKILDEKRNEVAELGKQRPQQRYEERKNDISPCRDFVGNLKRTGENLRLIAEIKKASPSRGVIVHDFDPVEMARRYFGLGASAFSVLTDRLFFQGSIDYLETVKLQFNLPVLRKDFIIDELQIFESRLIGADAILLIVAALDASQLRDYLQLAAEIGLAVLVEVHDRPELDTAAEAGAMIIGVNNRNLKDFSVSLDTAIDLRPHFPEGVIAVAESGLKSSDDILRIGQASFDAVLIGEGLHVSPELHAVTWQRP</sequence>
<keyword evidence="11" id="KW-1185">Reference proteome</keyword>
<dbReference type="HAMAP" id="MF_00134_B">
    <property type="entry name" value="IGPS_B"/>
    <property type="match status" value="1"/>
</dbReference>
<dbReference type="NCBIfam" id="NF001377">
    <property type="entry name" value="PRK00278.2-4"/>
    <property type="match status" value="1"/>
</dbReference>
<keyword evidence="7 8" id="KW-0456">Lyase</keyword>
<evidence type="ECO:0000256" key="1">
    <source>
        <dbReference type="ARBA" id="ARBA00001633"/>
    </source>
</evidence>
<comment type="caution">
    <text evidence="10">The sequence shown here is derived from an EMBL/GenBank/DDBJ whole genome shotgun (WGS) entry which is preliminary data.</text>
</comment>
<evidence type="ECO:0000256" key="5">
    <source>
        <dbReference type="ARBA" id="ARBA00022822"/>
    </source>
</evidence>
<comment type="pathway">
    <text evidence="2 8">Amino-acid biosynthesis; L-tryptophan biosynthesis; L-tryptophan from chorismate: step 4/5.</text>
</comment>
<dbReference type="InterPro" id="IPR013798">
    <property type="entry name" value="Indole-3-glycerol_P_synth_dom"/>
</dbReference>
<evidence type="ECO:0000256" key="7">
    <source>
        <dbReference type="ARBA" id="ARBA00023239"/>
    </source>
</evidence>
<evidence type="ECO:0000256" key="8">
    <source>
        <dbReference type="HAMAP-Rule" id="MF_00134"/>
    </source>
</evidence>
<dbReference type="CDD" id="cd00331">
    <property type="entry name" value="IGPS"/>
    <property type="match status" value="1"/>
</dbReference>
<dbReference type="FunFam" id="3.20.20.70:FF:000024">
    <property type="entry name" value="Indole-3-glycerol phosphate synthase"/>
    <property type="match status" value="1"/>
</dbReference>
<evidence type="ECO:0000256" key="2">
    <source>
        <dbReference type="ARBA" id="ARBA00004696"/>
    </source>
</evidence>
<dbReference type="InterPro" id="IPR011060">
    <property type="entry name" value="RibuloseP-bd_barrel"/>
</dbReference>
<dbReference type="AlphaFoldDB" id="A0A101JPM8"/>
<comment type="similarity">
    <text evidence="8">Belongs to the TrpC family.</text>
</comment>
<evidence type="ECO:0000256" key="6">
    <source>
        <dbReference type="ARBA" id="ARBA00023141"/>
    </source>
</evidence>
<dbReference type="InterPro" id="IPR045186">
    <property type="entry name" value="Indole-3-glycerol_P_synth"/>
</dbReference>
<keyword evidence="3 8" id="KW-0028">Amino-acid biosynthesis</keyword>
<name>A0A101JPM8_CHLLI</name>
<dbReference type="Pfam" id="PF00218">
    <property type="entry name" value="IGPS"/>
    <property type="match status" value="1"/>
</dbReference>
<evidence type="ECO:0000256" key="4">
    <source>
        <dbReference type="ARBA" id="ARBA00022793"/>
    </source>
</evidence>
<evidence type="ECO:0000259" key="9">
    <source>
        <dbReference type="Pfam" id="PF00218"/>
    </source>
</evidence>
<dbReference type="GO" id="GO:0004640">
    <property type="term" value="F:phosphoribosylanthranilate isomerase activity"/>
    <property type="evidence" value="ECO:0007669"/>
    <property type="project" value="TreeGrafter"/>
</dbReference>
<dbReference type="PROSITE" id="PS00614">
    <property type="entry name" value="IGPS"/>
    <property type="match status" value="1"/>
</dbReference>
<accession>A0A101JPM8</accession>
<gene>
    <name evidence="8" type="primary">trpC</name>
    <name evidence="10" type="ORF">ASB62_03710</name>
</gene>
<dbReference type="GO" id="GO:0000162">
    <property type="term" value="P:L-tryptophan biosynthetic process"/>
    <property type="evidence" value="ECO:0007669"/>
    <property type="project" value="UniProtKB-UniRule"/>
</dbReference>
<evidence type="ECO:0000256" key="3">
    <source>
        <dbReference type="ARBA" id="ARBA00022605"/>
    </source>
</evidence>
<evidence type="ECO:0000313" key="10">
    <source>
        <dbReference type="EMBL" id="KUL30706.1"/>
    </source>
</evidence>
<dbReference type="Proteomes" id="UP000053937">
    <property type="component" value="Unassembled WGS sequence"/>
</dbReference>
<dbReference type="RefSeq" id="WP_059138679.1">
    <property type="nucleotide sequence ID" value="NZ_LMBR01000080.1"/>
</dbReference>
<dbReference type="InterPro" id="IPR001468">
    <property type="entry name" value="Indole-3-GlycerolPSynthase_CS"/>
</dbReference>
<keyword evidence="5 8" id="KW-0822">Tryptophan biosynthesis</keyword>
<dbReference type="UniPathway" id="UPA00035">
    <property type="reaction ID" value="UER00043"/>
</dbReference>
<proteinExistence type="inferred from homology"/>
<feature type="domain" description="Indole-3-glycerol phosphate synthase" evidence="9">
    <location>
        <begin position="4"/>
        <end position="252"/>
    </location>
</feature>
<dbReference type="OrthoDB" id="9804217at2"/>
<organism evidence="10 11">
    <name type="scientific">Chlorobium limicola</name>
    <dbReference type="NCBI Taxonomy" id="1092"/>
    <lineage>
        <taxon>Bacteria</taxon>
        <taxon>Pseudomonadati</taxon>
        <taxon>Chlorobiota</taxon>
        <taxon>Chlorobiia</taxon>
        <taxon>Chlorobiales</taxon>
        <taxon>Chlorobiaceae</taxon>
        <taxon>Chlorobium/Pelodictyon group</taxon>
        <taxon>Chlorobium</taxon>
    </lineage>
</organism>
<dbReference type="InterPro" id="IPR013785">
    <property type="entry name" value="Aldolase_TIM"/>
</dbReference>